<reference evidence="3" key="2">
    <citation type="submission" date="2021-12" db="EMBL/GenBank/DDBJ databases">
        <title>Resequencing data analysis of finger millet.</title>
        <authorList>
            <person name="Hatakeyama M."/>
            <person name="Aluri S."/>
            <person name="Balachadran M.T."/>
            <person name="Sivarajan S.R."/>
            <person name="Poveda L."/>
            <person name="Shimizu-Inatsugi R."/>
            <person name="Schlapbach R."/>
            <person name="Sreeman S.M."/>
            <person name="Shimizu K.K."/>
        </authorList>
    </citation>
    <scope>NUCLEOTIDE SEQUENCE</scope>
</reference>
<keyword evidence="2" id="KW-0812">Transmembrane</keyword>
<feature type="transmembrane region" description="Helical" evidence="2">
    <location>
        <begin position="132"/>
        <end position="152"/>
    </location>
</feature>
<evidence type="ECO:0000256" key="1">
    <source>
        <dbReference type="SAM" id="MobiDB-lite"/>
    </source>
</evidence>
<evidence type="ECO:0000256" key="2">
    <source>
        <dbReference type="SAM" id="Phobius"/>
    </source>
</evidence>
<evidence type="ECO:0000313" key="4">
    <source>
        <dbReference type="Proteomes" id="UP001054889"/>
    </source>
</evidence>
<keyword evidence="2" id="KW-0472">Membrane</keyword>
<proteinExistence type="predicted"/>
<dbReference type="PANTHER" id="PTHR33306:SF23">
    <property type="match status" value="1"/>
</dbReference>
<organism evidence="3 4">
    <name type="scientific">Eleusine coracana subsp. coracana</name>
    <dbReference type="NCBI Taxonomy" id="191504"/>
    <lineage>
        <taxon>Eukaryota</taxon>
        <taxon>Viridiplantae</taxon>
        <taxon>Streptophyta</taxon>
        <taxon>Embryophyta</taxon>
        <taxon>Tracheophyta</taxon>
        <taxon>Spermatophyta</taxon>
        <taxon>Magnoliopsida</taxon>
        <taxon>Liliopsida</taxon>
        <taxon>Poales</taxon>
        <taxon>Poaceae</taxon>
        <taxon>PACMAD clade</taxon>
        <taxon>Chloridoideae</taxon>
        <taxon>Cynodonteae</taxon>
        <taxon>Eleusininae</taxon>
        <taxon>Eleusine</taxon>
    </lineage>
</organism>
<accession>A0AAV5DJ89</accession>
<keyword evidence="4" id="KW-1185">Reference proteome</keyword>
<name>A0AAV5DJ89_ELECO</name>
<gene>
    <name evidence="3" type="primary">ga28821</name>
    <name evidence="3" type="ORF">PR202_ga28821</name>
</gene>
<reference evidence="3" key="1">
    <citation type="journal article" date="2018" name="DNA Res.">
        <title>Multiple hybrid de novo genome assembly of finger millet, an orphan allotetraploid crop.</title>
        <authorList>
            <person name="Hatakeyama M."/>
            <person name="Aluri S."/>
            <person name="Balachadran M.T."/>
            <person name="Sivarajan S.R."/>
            <person name="Patrignani A."/>
            <person name="Gruter S."/>
            <person name="Poveda L."/>
            <person name="Shimizu-Inatsugi R."/>
            <person name="Baeten J."/>
            <person name="Francoijs K.J."/>
            <person name="Nataraja K.N."/>
            <person name="Reddy Y.A.N."/>
            <person name="Phadnis S."/>
            <person name="Ravikumar R.L."/>
            <person name="Schlapbach R."/>
            <person name="Sreeman S.M."/>
            <person name="Shimizu K.K."/>
        </authorList>
    </citation>
    <scope>NUCLEOTIDE SEQUENCE</scope>
</reference>
<dbReference type="Proteomes" id="UP001054889">
    <property type="component" value="Unassembled WGS sequence"/>
</dbReference>
<evidence type="ECO:0000313" key="3">
    <source>
        <dbReference type="EMBL" id="GJN10704.1"/>
    </source>
</evidence>
<dbReference type="PANTHER" id="PTHR33306">
    <property type="entry name" value="EXPRESSED PROTEIN-RELATED-RELATED"/>
    <property type="match status" value="1"/>
</dbReference>
<protein>
    <submittedName>
        <fullName evidence="3">Uncharacterized protein</fullName>
    </submittedName>
</protein>
<sequence>MLVIFTAQPNTLSASHVPPGHNVVGAGRFLDKESDDDGGRLPPAVLRPARRAARVPDGGGARAGDRRAGLPWRGRRRGGQGGPQGAPGAHGISSLLPVGLVIVIRVLSSDRGAAALTDVFYLGGRPDTVHRAGGSPVGVALFLLVIVMLLYYRVSLFGGDAGDDE</sequence>
<keyword evidence="2" id="KW-1133">Transmembrane helix</keyword>
<comment type="caution">
    <text evidence="3">The sequence shown here is derived from an EMBL/GenBank/DDBJ whole genome shotgun (WGS) entry which is preliminary data.</text>
</comment>
<dbReference type="EMBL" id="BQKI01000018">
    <property type="protein sequence ID" value="GJN10704.1"/>
    <property type="molecule type" value="Genomic_DNA"/>
</dbReference>
<feature type="region of interest" description="Disordered" evidence="1">
    <location>
        <begin position="51"/>
        <end position="90"/>
    </location>
</feature>
<dbReference type="AlphaFoldDB" id="A0AAV5DJ89"/>